<dbReference type="AlphaFoldDB" id="A0AAV0WPW9"/>
<protein>
    <recommendedName>
        <fullName evidence="3">FLYWCH-type domain-containing protein</fullName>
    </recommendedName>
</protein>
<proteinExistence type="predicted"/>
<evidence type="ECO:0008006" key="3">
    <source>
        <dbReference type="Google" id="ProtNLM"/>
    </source>
</evidence>
<dbReference type="EMBL" id="CARXXK010000002">
    <property type="protein sequence ID" value="CAI6357892.1"/>
    <property type="molecule type" value="Genomic_DNA"/>
</dbReference>
<dbReference type="Proteomes" id="UP001160148">
    <property type="component" value="Unassembled WGS sequence"/>
</dbReference>
<evidence type="ECO:0000313" key="2">
    <source>
        <dbReference type="Proteomes" id="UP001160148"/>
    </source>
</evidence>
<accession>A0AAV0WPW9</accession>
<sequence length="172" mass="19255">MIVYFCNYITEISLLSKNTNTLSNSYCSNTASTDGYQSLHPAWGYLVHIVLSLISKVMMAKQLVSLSEKSLKIIEKFTFWKTNQPLSSGEDKWRCTVKTCTAFLKTVGDDEIITELNLNHSHKSLGDQKQFVTGVVKLKATEDICTKPSKIFCTAIKNVPLTEHLQVSDVGK</sequence>
<organism evidence="1 2">
    <name type="scientific">Macrosiphum euphorbiae</name>
    <name type="common">potato aphid</name>
    <dbReference type="NCBI Taxonomy" id="13131"/>
    <lineage>
        <taxon>Eukaryota</taxon>
        <taxon>Metazoa</taxon>
        <taxon>Ecdysozoa</taxon>
        <taxon>Arthropoda</taxon>
        <taxon>Hexapoda</taxon>
        <taxon>Insecta</taxon>
        <taxon>Pterygota</taxon>
        <taxon>Neoptera</taxon>
        <taxon>Paraneoptera</taxon>
        <taxon>Hemiptera</taxon>
        <taxon>Sternorrhyncha</taxon>
        <taxon>Aphidomorpha</taxon>
        <taxon>Aphidoidea</taxon>
        <taxon>Aphididae</taxon>
        <taxon>Macrosiphini</taxon>
        <taxon>Macrosiphum</taxon>
    </lineage>
</organism>
<reference evidence="1 2" key="1">
    <citation type="submission" date="2023-01" db="EMBL/GenBank/DDBJ databases">
        <authorList>
            <person name="Whitehead M."/>
        </authorList>
    </citation>
    <scope>NUCLEOTIDE SEQUENCE [LARGE SCALE GENOMIC DNA]</scope>
</reference>
<keyword evidence="2" id="KW-1185">Reference proteome</keyword>
<name>A0AAV0WPW9_9HEMI</name>
<evidence type="ECO:0000313" key="1">
    <source>
        <dbReference type="EMBL" id="CAI6357892.1"/>
    </source>
</evidence>
<comment type="caution">
    <text evidence="1">The sequence shown here is derived from an EMBL/GenBank/DDBJ whole genome shotgun (WGS) entry which is preliminary data.</text>
</comment>
<gene>
    <name evidence="1" type="ORF">MEUPH1_LOCUS13469</name>
</gene>